<feature type="compositionally biased region" description="Low complexity" evidence="2">
    <location>
        <begin position="538"/>
        <end position="557"/>
    </location>
</feature>
<feature type="compositionally biased region" description="Basic residues" evidence="2">
    <location>
        <begin position="59"/>
        <end position="68"/>
    </location>
</feature>
<feature type="compositionally biased region" description="Pro residues" evidence="2">
    <location>
        <begin position="576"/>
        <end position="610"/>
    </location>
</feature>
<evidence type="ECO:0000256" key="2">
    <source>
        <dbReference type="SAM" id="MobiDB-lite"/>
    </source>
</evidence>
<keyword evidence="3" id="KW-0472">Membrane</keyword>
<feature type="transmembrane region" description="Helical" evidence="3">
    <location>
        <begin position="287"/>
        <end position="305"/>
    </location>
</feature>
<dbReference type="EMBL" id="CAKOGP040000069">
    <property type="protein sequence ID" value="CAJ1929086.1"/>
    <property type="molecule type" value="Genomic_DNA"/>
</dbReference>
<keyword evidence="1" id="KW-0677">Repeat</keyword>
<evidence type="ECO:0000256" key="3">
    <source>
        <dbReference type="SAM" id="Phobius"/>
    </source>
</evidence>
<feature type="compositionally biased region" description="Low complexity" evidence="2">
    <location>
        <begin position="616"/>
        <end position="629"/>
    </location>
</feature>
<dbReference type="Gene3D" id="3.80.10.10">
    <property type="entry name" value="Ribonuclease Inhibitor"/>
    <property type="match status" value="1"/>
</dbReference>
<evidence type="ECO:0000313" key="5">
    <source>
        <dbReference type="Proteomes" id="UP001295423"/>
    </source>
</evidence>
<name>A0AAD2FGE9_9STRA</name>
<evidence type="ECO:0000313" key="4">
    <source>
        <dbReference type="EMBL" id="CAJ1929086.1"/>
    </source>
</evidence>
<reference evidence="4" key="1">
    <citation type="submission" date="2023-08" db="EMBL/GenBank/DDBJ databases">
        <authorList>
            <person name="Audoor S."/>
            <person name="Bilcke G."/>
        </authorList>
    </citation>
    <scope>NUCLEOTIDE SEQUENCE</scope>
</reference>
<accession>A0AAD2FGE9</accession>
<sequence length="1023" mass="109980">MDDSADKKDTQNSTDKGRSSKRSKEDRKAKELSRSRHTDSSGEISSIEPGAFSETKSGNRYHKERKARRNLESGAPTPGVCSTSRGSGSGKDRDREAKERRNRESGVSTPGACSSSRGSKSGKDRDREAKERRKGGGLSTSRHSKQSRQDKERRKGGKSGGDLAVSEHSAVSRRSQEERKAARKQQRSTLVANRESNVTPSAENAKLDDDALLLQATLIPNDDTKEPAGVPMEGCPPGTGNNHLTETPTSLSRPFNHQALQQNNHDSSDQDWERNATQNAGRCYRSLWFGVLILIGAAVGAYFAFAGKEDTSPGQDLAPGLSVSIYLPPSADDCLAVEAGLKIEGQNDLASRSLETVFVVVLANEEAAAQIEFIMKAIFKSMVEDMTCCSENVRRLSHSRGSAIRGGFYESHRMLQNKDCVVANAEVSTTTTPRVVNCNAIATGCGGSQDGDNDVQTVEVKTNFSFYLKGDEDDELLIQTMGDALKEGQKNDFGLPRGQVLSIAARPIDSTSSAVPLTSDPTSAPSITPPMVPPLTVSPSQAESVPSASPSEAIPAETTNPTLKPTKAPSIAPAPDVTPLPTDPPSMKPSATPTPGPTKAPTVMPTPGPTGFPTLSPSESPSANPSASPTQRVTPLPTMSPTKRPTTSPSVVPSQSPSTVADARRAMIEGILSDHAPFDQQAMSWLAETDTWQPDADDPNSNYMWLERYALVALYYSTNGDNWTYNAKWLSAEPVCNWTFVHSFLYNTCPGPLGSLVLVGNNLQGSLPGVITKLSRLYYFMLQNNAITGTIPEIAENSSMYAFHLGLNQLSGTIPESIGNLGSLTNLALLHNQLSGTIPQSITSLTSLQLLYLRGNTLGETLPTYISQLDNLVVMDLTSTGLKGTIPSFLKDMQSLRYIELGYNFNEVSGTFPSFLLEMTKLEGIALDGTYMTGTIPENIGVLTGLRTLNLSVNAMVGSIPESLSALTLLLHFYMQSNYFTGTIPVLPENQLQGCLIWGNCFSDNSNGVARGCVVDNSWTCVD</sequence>
<keyword evidence="3" id="KW-0812">Transmembrane</keyword>
<evidence type="ECO:0000256" key="1">
    <source>
        <dbReference type="ARBA" id="ARBA00022737"/>
    </source>
</evidence>
<proteinExistence type="predicted"/>
<dbReference type="PANTHER" id="PTHR48057">
    <property type="entry name" value="LEUCINE-RICH REPEAT SERINE/THREONINE-PROTEIN KINASE 1"/>
    <property type="match status" value="1"/>
</dbReference>
<feature type="compositionally biased region" description="Basic and acidic residues" evidence="2">
    <location>
        <begin position="1"/>
        <end position="40"/>
    </location>
</feature>
<feature type="region of interest" description="Disordered" evidence="2">
    <location>
        <begin position="221"/>
        <end position="246"/>
    </location>
</feature>
<feature type="compositionally biased region" description="Low complexity" evidence="2">
    <location>
        <begin position="637"/>
        <end position="660"/>
    </location>
</feature>
<gene>
    <name evidence="4" type="ORF">CYCCA115_LOCUS1601</name>
</gene>
<protein>
    <submittedName>
        <fullName evidence="4">Uncharacterized protein</fullName>
    </submittedName>
</protein>
<dbReference type="AlphaFoldDB" id="A0AAD2FGE9"/>
<feature type="compositionally biased region" description="Basic and acidic residues" evidence="2">
    <location>
        <begin position="121"/>
        <end position="131"/>
    </location>
</feature>
<organism evidence="4 5">
    <name type="scientific">Cylindrotheca closterium</name>
    <dbReference type="NCBI Taxonomy" id="2856"/>
    <lineage>
        <taxon>Eukaryota</taxon>
        <taxon>Sar</taxon>
        <taxon>Stramenopiles</taxon>
        <taxon>Ochrophyta</taxon>
        <taxon>Bacillariophyta</taxon>
        <taxon>Bacillariophyceae</taxon>
        <taxon>Bacillariophycidae</taxon>
        <taxon>Bacillariales</taxon>
        <taxon>Bacillariaceae</taxon>
        <taxon>Cylindrotheca</taxon>
    </lineage>
</organism>
<feature type="compositionally biased region" description="Basic and acidic residues" evidence="2">
    <location>
        <begin position="90"/>
        <end position="104"/>
    </location>
</feature>
<dbReference type="Proteomes" id="UP001295423">
    <property type="component" value="Unassembled WGS sequence"/>
</dbReference>
<keyword evidence="3" id="KW-1133">Transmembrane helix</keyword>
<dbReference type="SUPFAM" id="SSF52058">
    <property type="entry name" value="L domain-like"/>
    <property type="match status" value="1"/>
</dbReference>
<dbReference type="InterPro" id="IPR032675">
    <property type="entry name" value="LRR_dom_sf"/>
</dbReference>
<feature type="region of interest" description="Disordered" evidence="2">
    <location>
        <begin position="511"/>
        <end position="660"/>
    </location>
</feature>
<keyword evidence="5" id="KW-1185">Reference proteome</keyword>
<dbReference type="FunFam" id="3.80.10.10:FF:000383">
    <property type="entry name" value="Leucine-rich repeat receptor protein kinase EMS1"/>
    <property type="match status" value="1"/>
</dbReference>
<dbReference type="InterPro" id="IPR052595">
    <property type="entry name" value="LRRC69/RLP"/>
</dbReference>
<comment type="caution">
    <text evidence="4">The sequence shown here is derived from an EMBL/GenBank/DDBJ whole genome shotgun (WGS) entry which is preliminary data.</text>
</comment>
<feature type="compositionally biased region" description="Polar residues" evidence="2">
    <location>
        <begin position="511"/>
        <end position="526"/>
    </location>
</feature>
<feature type="compositionally biased region" description="Polar residues" evidence="2">
    <location>
        <begin position="187"/>
        <end position="202"/>
    </location>
</feature>
<feature type="region of interest" description="Disordered" evidence="2">
    <location>
        <begin position="1"/>
        <end position="209"/>
    </location>
</feature>